<comment type="caution">
    <text evidence="1">The sequence shown here is derived from an EMBL/GenBank/DDBJ whole genome shotgun (WGS) entry which is preliminary data.</text>
</comment>
<dbReference type="AlphaFoldDB" id="A0A8H3QT96"/>
<sequence>MEIEPKTQNIRDVFEEELGIIVDGLVNLYGKDPNKGLEDDVKKQHIFDYITDSAELENIVAQLELADIHIHGKVLGKFH</sequence>
<reference evidence="1" key="1">
    <citation type="submission" date="2019-10" db="EMBL/GenBank/DDBJ databases">
        <title>Conservation and host-specific expression of non-tandemly repeated heterogenous ribosome RNA gene in arbuscular mycorrhizal fungi.</title>
        <authorList>
            <person name="Maeda T."/>
            <person name="Kobayashi Y."/>
            <person name="Nakagawa T."/>
            <person name="Ezawa T."/>
            <person name="Yamaguchi K."/>
            <person name="Bino T."/>
            <person name="Nishimoto Y."/>
            <person name="Shigenobu S."/>
            <person name="Kawaguchi M."/>
        </authorList>
    </citation>
    <scope>NUCLEOTIDE SEQUENCE</scope>
    <source>
        <strain evidence="1">HR1</strain>
    </source>
</reference>
<evidence type="ECO:0000313" key="2">
    <source>
        <dbReference type="Proteomes" id="UP000615446"/>
    </source>
</evidence>
<protein>
    <submittedName>
        <fullName evidence="1">Kinase-like domain-containing protein</fullName>
    </submittedName>
</protein>
<proteinExistence type="predicted"/>
<keyword evidence="1" id="KW-0418">Kinase</keyword>
<dbReference type="GO" id="GO:0016301">
    <property type="term" value="F:kinase activity"/>
    <property type="evidence" value="ECO:0007669"/>
    <property type="project" value="UniProtKB-KW"/>
</dbReference>
<dbReference type="EMBL" id="BLAL01000197">
    <property type="protein sequence ID" value="GES91071.1"/>
    <property type="molecule type" value="Genomic_DNA"/>
</dbReference>
<dbReference type="Proteomes" id="UP000615446">
    <property type="component" value="Unassembled WGS sequence"/>
</dbReference>
<accession>A0A8H3QT96</accession>
<organism evidence="1 2">
    <name type="scientific">Rhizophagus clarus</name>
    <dbReference type="NCBI Taxonomy" id="94130"/>
    <lineage>
        <taxon>Eukaryota</taxon>
        <taxon>Fungi</taxon>
        <taxon>Fungi incertae sedis</taxon>
        <taxon>Mucoromycota</taxon>
        <taxon>Glomeromycotina</taxon>
        <taxon>Glomeromycetes</taxon>
        <taxon>Glomerales</taxon>
        <taxon>Glomeraceae</taxon>
        <taxon>Rhizophagus</taxon>
    </lineage>
</organism>
<evidence type="ECO:0000313" key="1">
    <source>
        <dbReference type="EMBL" id="GES91071.1"/>
    </source>
</evidence>
<name>A0A8H3QT96_9GLOM</name>
<gene>
    <name evidence="1" type="ORF">RCL2_001790300</name>
</gene>
<keyword evidence="1" id="KW-0808">Transferase</keyword>